<dbReference type="Proteomes" id="UP000886751">
    <property type="component" value="Unassembled WGS sequence"/>
</dbReference>
<evidence type="ECO:0000313" key="3">
    <source>
        <dbReference type="Proteomes" id="UP000886751"/>
    </source>
</evidence>
<feature type="transmembrane region" description="Helical" evidence="1">
    <location>
        <begin position="12"/>
        <end position="36"/>
    </location>
</feature>
<keyword evidence="1" id="KW-0812">Transmembrane</keyword>
<dbReference type="EMBL" id="DXEI01000080">
    <property type="protein sequence ID" value="HIX94885.1"/>
    <property type="molecule type" value="Genomic_DNA"/>
</dbReference>
<accession>A0A9D1Y0T1</accession>
<reference evidence="2" key="1">
    <citation type="journal article" date="2021" name="PeerJ">
        <title>Extensive microbial diversity within the chicken gut microbiome revealed by metagenomics and culture.</title>
        <authorList>
            <person name="Gilroy R."/>
            <person name="Ravi A."/>
            <person name="Getino M."/>
            <person name="Pursley I."/>
            <person name="Horton D.L."/>
            <person name="Alikhan N.F."/>
            <person name="Baker D."/>
            <person name="Gharbi K."/>
            <person name="Hall N."/>
            <person name="Watson M."/>
            <person name="Adriaenssens E.M."/>
            <person name="Foster-Nyarko E."/>
            <person name="Jarju S."/>
            <person name="Secka A."/>
            <person name="Antonio M."/>
            <person name="Oren A."/>
            <person name="Chaudhuri R.R."/>
            <person name="La Ragione R."/>
            <person name="Hildebrand F."/>
            <person name="Pallen M.J."/>
        </authorList>
    </citation>
    <scope>NUCLEOTIDE SEQUENCE</scope>
    <source>
        <strain evidence="2">ChiHecec2B26-7398</strain>
    </source>
</reference>
<keyword evidence="1" id="KW-0472">Membrane</keyword>
<proteinExistence type="predicted"/>
<comment type="caution">
    <text evidence="2">The sequence shown here is derived from an EMBL/GenBank/DDBJ whole genome shotgun (WGS) entry which is preliminary data.</text>
</comment>
<evidence type="ECO:0000256" key="1">
    <source>
        <dbReference type="SAM" id="Phobius"/>
    </source>
</evidence>
<dbReference type="AlphaFoldDB" id="A0A9D1Y0T1"/>
<protein>
    <submittedName>
        <fullName evidence="2">GldG family protein</fullName>
    </submittedName>
</protein>
<evidence type="ECO:0000313" key="2">
    <source>
        <dbReference type="EMBL" id="HIX94885.1"/>
    </source>
</evidence>
<reference evidence="2" key="2">
    <citation type="submission" date="2021-04" db="EMBL/GenBank/DDBJ databases">
        <authorList>
            <person name="Gilroy R."/>
        </authorList>
    </citation>
    <scope>NUCLEOTIDE SEQUENCE</scope>
    <source>
        <strain evidence="2">ChiHecec2B26-7398</strain>
    </source>
</reference>
<sequence length="470" mass="49589">MDKTQHSSKKTLHNGLYAAALAVVVLAAVILVNLVVRALPSQYTEYDISTSGMFTLSDTTQNLLGELDTDVQAYYLAISGEEDANVTRLLDRYAGASSHFSWQQRDPVLYPTLAEQYDGASTGSVVLVCGDKYEVLSYYGDLYAMDIEAYYYYGTQQYSFGAENALTSALAKVTRTASYRLYELAGHGETALGSDFLETLDAAGVTVDSLNLVTAGSIPADASVVLINAPLADVTADEAALLQAYVDGGGKLLAVTDFTLETPNLDGVLASCGMTRQPGLLVETDGDHYPYGMSPTYLLPDVASNEILAGMTAGMMVYTPIAQGIVSQDDSAYTHTDLLTTSLDAYSLENYATAETAQKADTDPVGSFAVATAAENEATGARVVWINCPNALQTAANQSTSGGNAQFLGSIVNWCNGQQTTAVISAKSMSAAALTVPAGAIIGLGVLFVFVLPIVCLIAGAVVCLVRRRR</sequence>
<organism evidence="2 3">
    <name type="scientific">Candidatus Gemmiger excrementipullorum</name>
    <dbReference type="NCBI Taxonomy" id="2838610"/>
    <lineage>
        <taxon>Bacteria</taxon>
        <taxon>Bacillati</taxon>
        <taxon>Bacillota</taxon>
        <taxon>Clostridia</taxon>
        <taxon>Eubacteriales</taxon>
        <taxon>Gemmiger</taxon>
    </lineage>
</organism>
<gene>
    <name evidence="2" type="ORF">H9846_05455</name>
</gene>
<name>A0A9D1Y0T1_9FIRM</name>
<feature type="transmembrane region" description="Helical" evidence="1">
    <location>
        <begin position="438"/>
        <end position="466"/>
    </location>
</feature>
<keyword evidence="1" id="KW-1133">Transmembrane helix</keyword>